<evidence type="ECO:0000313" key="2">
    <source>
        <dbReference type="EMBL" id="QJA51620.1"/>
    </source>
</evidence>
<dbReference type="Pfam" id="PF13524">
    <property type="entry name" value="Glyco_trans_1_2"/>
    <property type="match status" value="1"/>
</dbReference>
<accession>A0A6H1ZWP0</accession>
<reference evidence="2" key="1">
    <citation type="submission" date="2020-03" db="EMBL/GenBank/DDBJ databases">
        <title>The deep terrestrial virosphere.</title>
        <authorList>
            <person name="Holmfeldt K."/>
            <person name="Nilsson E."/>
            <person name="Simone D."/>
            <person name="Lopez-Fernandez M."/>
            <person name="Wu X."/>
            <person name="de Brujin I."/>
            <person name="Lundin D."/>
            <person name="Andersson A."/>
            <person name="Bertilsson S."/>
            <person name="Dopson M."/>
        </authorList>
    </citation>
    <scope>NUCLEOTIDE SEQUENCE</scope>
    <source>
        <strain evidence="2">TM448A02229</strain>
    </source>
</reference>
<protein>
    <submittedName>
        <fullName evidence="2">Putative glycosyltransferase</fullName>
    </submittedName>
</protein>
<dbReference type="EMBL" id="MT144278">
    <property type="protein sequence ID" value="QJA51620.1"/>
    <property type="molecule type" value="Genomic_DNA"/>
</dbReference>
<dbReference type="Gene3D" id="3.40.50.2000">
    <property type="entry name" value="Glycogen Phosphorylase B"/>
    <property type="match status" value="1"/>
</dbReference>
<gene>
    <name evidence="2" type="ORF">TM448A02229_0003</name>
</gene>
<dbReference type="AlphaFoldDB" id="A0A6H1ZWP0"/>
<proteinExistence type="predicted"/>
<dbReference type="InterPro" id="IPR055259">
    <property type="entry name" value="YkvP/CgeB_Glyco_trans-like"/>
</dbReference>
<dbReference type="GO" id="GO:0016740">
    <property type="term" value="F:transferase activity"/>
    <property type="evidence" value="ECO:0007669"/>
    <property type="project" value="UniProtKB-KW"/>
</dbReference>
<keyword evidence="2" id="KW-0808">Transferase</keyword>
<sequence>MKDKIVVLVGVLDNVSSTNVSMAKAFMAFNYSVVPVNYRTIINKYGMLVFEELLLHTIQNYKPEFVLFSKTNGINPELITKCNKYTKTFYWFMDSITVAASAPYYVEYAKNANYVSCTGGGVAQWFTEQTGKPCYHIFDGGDIDIFKPVEQDEEYIADISFIGGKTTERDYFKDVLENLDLDIKFYGNGYGKEVINEEFAKVCASSKLMLSLNTFNDVPDYFSNRLLRYMGCGSCVLHLDRTETLNKYFTHMQNIVFFKNEEELIDNINYLINNPDEIAKIGINSRDLVINKYTWYNSMNAVLNIVR</sequence>
<organism evidence="2">
    <name type="scientific">viral metagenome</name>
    <dbReference type="NCBI Taxonomy" id="1070528"/>
    <lineage>
        <taxon>unclassified sequences</taxon>
        <taxon>metagenomes</taxon>
        <taxon>organismal metagenomes</taxon>
    </lineage>
</organism>
<evidence type="ECO:0000259" key="1">
    <source>
        <dbReference type="Pfam" id="PF13524"/>
    </source>
</evidence>
<name>A0A6H1ZWP0_9ZZZZ</name>
<feature type="domain" description="Spore protein YkvP/CgeB glycosyl transferase-like" evidence="1">
    <location>
        <begin position="176"/>
        <end position="303"/>
    </location>
</feature>
<dbReference type="SUPFAM" id="SSF53756">
    <property type="entry name" value="UDP-Glycosyltransferase/glycogen phosphorylase"/>
    <property type="match status" value="1"/>
</dbReference>